<dbReference type="EMBL" id="JANJQO010001340">
    <property type="protein sequence ID" value="KAJ2971452.1"/>
    <property type="molecule type" value="Genomic_DNA"/>
</dbReference>
<keyword evidence="2" id="KW-1185">Reference proteome</keyword>
<name>A0ACC1MWP9_9HYPO</name>
<sequence length="137" mass="15039">MGMKRLGSRRGGSGDLRVEFRVNMPKYLSANQRTIVEMLADEMDDKTARRVMNISPSKNATNSSANSATAAGDDPASHENEGFLKSVWHKMTNHPAHQTKAEGETATKPIDESSTQKTDQDGEKKKPESETKKSDST</sequence>
<reference evidence="1" key="1">
    <citation type="submission" date="2022-08" db="EMBL/GenBank/DDBJ databases">
        <title>Genome Sequence of Lecanicillium fungicola.</title>
        <authorList>
            <person name="Buettner E."/>
        </authorList>
    </citation>
    <scope>NUCLEOTIDE SEQUENCE</scope>
    <source>
        <strain evidence="1">Babe33</strain>
    </source>
</reference>
<comment type="caution">
    <text evidence="1">The sequence shown here is derived from an EMBL/GenBank/DDBJ whole genome shotgun (WGS) entry which is preliminary data.</text>
</comment>
<evidence type="ECO:0000313" key="1">
    <source>
        <dbReference type="EMBL" id="KAJ2971452.1"/>
    </source>
</evidence>
<proteinExistence type="predicted"/>
<organism evidence="1 2">
    <name type="scientific">Zarea fungicola</name>
    <dbReference type="NCBI Taxonomy" id="93591"/>
    <lineage>
        <taxon>Eukaryota</taxon>
        <taxon>Fungi</taxon>
        <taxon>Dikarya</taxon>
        <taxon>Ascomycota</taxon>
        <taxon>Pezizomycotina</taxon>
        <taxon>Sordariomycetes</taxon>
        <taxon>Hypocreomycetidae</taxon>
        <taxon>Hypocreales</taxon>
        <taxon>Cordycipitaceae</taxon>
        <taxon>Zarea</taxon>
    </lineage>
</organism>
<dbReference type="Proteomes" id="UP001143910">
    <property type="component" value="Unassembled WGS sequence"/>
</dbReference>
<evidence type="ECO:0000313" key="2">
    <source>
        <dbReference type="Proteomes" id="UP001143910"/>
    </source>
</evidence>
<gene>
    <name evidence="1" type="ORF">NQ176_g7680</name>
</gene>
<accession>A0ACC1MWP9</accession>
<protein>
    <submittedName>
        <fullName evidence="1">Uncharacterized protein</fullName>
    </submittedName>
</protein>